<dbReference type="AlphaFoldDB" id="A0A380QD88"/>
<gene>
    <name evidence="5" type="primary">exuT_2</name>
    <name evidence="5" type="ORF">NCTC8580_04115</name>
</gene>
<keyword evidence="3" id="KW-0472">Membrane</keyword>
<reference evidence="5 6" key="1">
    <citation type="submission" date="2018-06" db="EMBL/GenBank/DDBJ databases">
        <authorList>
            <consortium name="Pathogen Informatics"/>
            <person name="Doyle S."/>
        </authorList>
    </citation>
    <scope>NUCLEOTIDE SEQUENCE [LARGE SCALE GENOMIC DNA]</scope>
    <source>
        <strain evidence="5 6">NCTC8580</strain>
    </source>
</reference>
<proteinExistence type="predicted"/>
<dbReference type="SUPFAM" id="SSF103473">
    <property type="entry name" value="MFS general substrate transporter"/>
    <property type="match status" value="1"/>
</dbReference>
<evidence type="ECO:0000313" key="6">
    <source>
        <dbReference type="Proteomes" id="UP000255087"/>
    </source>
</evidence>
<dbReference type="Proteomes" id="UP000255087">
    <property type="component" value="Unassembled WGS sequence"/>
</dbReference>
<dbReference type="PROSITE" id="PS50850">
    <property type="entry name" value="MFS"/>
    <property type="match status" value="1"/>
</dbReference>
<organism evidence="5 6">
    <name type="scientific">Yersinia pseudotuberculosis</name>
    <dbReference type="NCBI Taxonomy" id="633"/>
    <lineage>
        <taxon>Bacteria</taxon>
        <taxon>Pseudomonadati</taxon>
        <taxon>Pseudomonadota</taxon>
        <taxon>Gammaproteobacteria</taxon>
        <taxon>Enterobacterales</taxon>
        <taxon>Yersiniaceae</taxon>
        <taxon>Yersinia</taxon>
    </lineage>
</organism>
<feature type="domain" description="Major facilitator superfamily (MFS) profile" evidence="4">
    <location>
        <begin position="12"/>
        <end position="98"/>
    </location>
</feature>
<dbReference type="Gene3D" id="1.20.1250.20">
    <property type="entry name" value="MFS general substrate transporter like domains"/>
    <property type="match status" value="1"/>
</dbReference>
<name>A0A380QD88_YERPU</name>
<evidence type="ECO:0000256" key="1">
    <source>
        <dbReference type="ARBA" id="ARBA00022692"/>
    </source>
</evidence>
<keyword evidence="1" id="KW-0812">Transmembrane</keyword>
<dbReference type="GO" id="GO:0022857">
    <property type="term" value="F:transmembrane transporter activity"/>
    <property type="evidence" value="ECO:0007669"/>
    <property type="project" value="InterPro"/>
</dbReference>
<dbReference type="InterPro" id="IPR020846">
    <property type="entry name" value="MFS_dom"/>
</dbReference>
<sequence>MMRKIKGLRWYMIALVTVGTILGYLTRNAIAVAAPTLQEQLHITTQQYSYIIAAYSAAYTLMQPVAGYILDVMGTKVGYAMFAWMPMLFADVGCILGG</sequence>
<accession>A0A380QD88</accession>
<evidence type="ECO:0000256" key="2">
    <source>
        <dbReference type="ARBA" id="ARBA00022989"/>
    </source>
</evidence>
<evidence type="ECO:0000313" key="5">
    <source>
        <dbReference type="EMBL" id="SUP86230.1"/>
    </source>
</evidence>
<dbReference type="InterPro" id="IPR011701">
    <property type="entry name" value="MFS"/>
</dbReference>
<protein>
    <submittedName>
        <fullName evidence="5">ExuT transport protein</fullName>
    </submittedName>
</protein>
<evidence type="ECO:0000259" key="4">
    <source>
        <dbReference type="PROSITE" id="PS50850"/>
    </source>
</evidence>
<keyword evidence="2" id="KW-1133">Transmembrane helix</keyword>
<dbReference type="EMBL" id="UHJC01000001">
    <property type="protein sequence ID" value="SUP86230.1"/>
    <property type="molecule type" value="Genomic_DNA"/>
</dbReference>
<dbReference type="Pfam" id="PF07690">
    <property type="entry name" value="MFS_1"/>
    <property type="match status" value="1"/>
</dbReference>
<evidence type="ECO:0000256" key="3">
    <source>
        <dbReference type="ARBA" id="ARBA00023136"/>
    </source>
</evidence>
<dbReference type="InterPro" id="IPR036259">
    <property type="entry name" value="MFS_trans_sf"/>
</dbReference>